<keyword evidence="4" id="KW-1185">Reference proteome</keyword>
<evidence type="ECO:0000313" key="3">
    <source>
        <dbReference type="EMBL" id="MBS2550337.1"/>
    </source>
</evidence>
<keyword evidence="2" id="KW-0472">Membrane</keyword>
<keyword evidence="2" id="KW-0812">Transmembrane</keyword>
<feature type="transmembrane region" description="Helical" evidence="2">
    <location>
        <begin position="175"/>
        <end position="196"/>
    </location>
</feature>
<reference evidence="3 4" key="1">
    <citation type="submission" date="2020-02" db="EMBL/GenBank/DDBJ databases">
        <title>Acidophilic actinobacteria isolated from forest soil.</title>
        <authorList>
            <person name="Golinska P."/>
        </authorList>
    </citation>
    <scope>NUCLEOTIDE SEQUENCE [LARGE SCALE GENOMIC DNA]</scope>
    <source>
        <strain evidence="3 4">NL8</strain>
    </source>
</reference>
<dbReference type="EMBL" id="JAAFYZ010000099">
    <property type="protein sequence ID" value="MBS2550337.1"/>
    <property type="molecule type" value="Genomic_DNA"/>
</dbReference>
<feature type="region of interest" description="Disordered" evidence="1">
    <location>
        <begin position="1"/>
        <end position="68"/>
    </location>
</feature>
<feature type="compositionally biased region" description="Low complexity" evidence="1">
    <location>
        <begin position="28"/>
        <end position="42"/>
    </location>
</feature>
<sequence length="374" mass="37247">MNDQTSPTADGQGPGSSPRRNPYEEPQSASGAPPAPGVSGPTPVGPGGSGGPAGYRAPAGPGGSAGPGGYGGPVGPAAAVGPGGPVGPGGYGAPAGSRRSLQVTLIQWLPDILVAAVLLVTGAVLGVLAGLAWYRFAPTVWLTLPANAVSQVTSGVDQSALLVEPEAKGIASVDGYYFVFTAIVGLLLAVLGFFLARRGPFAGERDRQGHRDGAGVGAWAGVLLGGLAAATIAAALGRWVSMPDPLTVLHIIAAGHNFHAPVALHAQGLYLAAPLLGMVLFLALTAAFTKPTPPPWQAFGEEHGYLPVNDARHDYNPVRQPGGGQNGQPQSQQSQPQSQPGPVAPEAGDAPEDKGPGTTPGANTGASQADTSLG</sequence>
<feature type="compositionally biased region" description="Low complexity" evidence="1">
    <location>
        <begin position="356"/>
        <end position="366"/>
    </location>
</feature>
<protein>
    <recommendedName>
        <fullName evidence="5">PE-PGRS family protein</fullName>
    </recommendedName>
</protein>
<evidence type="ECO:0000256" key="2">
    <source>
        <dbReference type="SAM" id="Phobius"/>
    </source>
</evidence>
<feature type="transmembrane region" description="Helical" evidence="2">
    <location>
        <begin position="108"/>
        <end position="134"/>
    </location>
</feature>
<feature type="compositionally biased region" description="Low complexity" evidence="1">
    <location>
        <begin position="327"/>
        <end position="341"/>
    </location>
</feature>
<feature type="transmembrane region" description="Helical" evidence="2">
    <location>
        <begin position="216"/>
        <end position="236"/>
    </location>
</feature>
<evidence type="ECO:0000313" key="4">
    <source>
        <dbReference type="Proteomes" id="UP000730482"/>
    </source>
</evidence>
<feature type="compositionally biased region" description="Basic and acidic residues" evidence="1">
    <location>
        <begin position="307"/>
        <end position="316"/>
    </location>
</feature>
<keyword evidence="2" id="KW-1133">Transmembrane helix</keyword>
<feature type="transmembrane region" description="Helical" evidence="2">
    <location>
        <begin position="268"/>
        <end position="288"/>
    </location>
</feature>
<proteinExistence type="predicted"/>
<dbReference type="RefSeq" id="WP_212012888.1">
    <property type="nucleotide sequence ID" value="NZ_JAAFYZ010000099.1"/>
</dbReference>
<evidence type="ECO:0008006" key="5">
    <source>
        <dbReference type="Google" id="ProtNLM"/>
    </source>
</evidence>
<gene>
    <name evidence="3" type="ORF">KGQ19_26050</name>
</gene>
<accession>A0ABS5KWD0</accession>
<name>A0ABS5KWD0_9ACTN</name>
<evidence type="ECO:0000256" key="1">
    <source>
        <dbReference type="SAM" id="MobiDB-lite"/>
    </source>
</evidence>
<feature type="region of interest" description="Disordered" evidence="1">
    <location>
        <begin position="307"/>
        <end position="374"/>
    </location>
</feature>
<comment type="caution">
    <text evidence="3">The sequence shown here is derived from an EMBL/GenBank/DDBJ whole genome shotgun (WGS) entry which is preliminary data.</text>
</comment>
<dbReference type="Proteomes" id="UP000730482">
    <property type="component" value="Unassembled WGS sequence"/>
</dbReference>
<organism evidence="3 4">
    <name type="scientific">Catenulispora pinistramenti</name>
    <dbReference type="NCBI Taxonomy" id="2705254"/>
    <lineage>
        <taxon>Bacteria</taxon>
        <taxon>Bacillati</taxon>
        <taxon>Actinomycetota</taxon>
        <taxon>Actinomycetes</taxon>
        <taxon>Catenulisporales</taxon>
        <taxon>Catenulisporaceae</taxon>
        <taxon>Catenulispora</taxon>
    </lineage>
</organism>